<dbReference type="STRING" id="1120976.SAMN03080606_03496"/>
<dbReference type="PANTHER" id="PTHR30388:SF6">
    <property type="entry name" value="XANTHINE DEHYDROGENASE SUBUNIT A-RELATED"/>
    <property type="match status" value="1"/>
</dbReference>
<sequence length="262" mass="29019">MIIMEKLLELIKMRKAFVMATVIEAKGSSPGKTGFKLIYTKENELYGTVGGGLVEAKVLEEAQKAFMTKESTTLEYNLSPGEKGIGMQCGGSMKVFLEVFLPKTRLLLCGGGHVGFEIAKIASLLKIEVILLEERGHIATEERFPEVKRIVKGSYKEALQEIEIDDYTYVVIVTKGHATDQIVLENVISSQAAYIGLMGSQRKKEEMMKYMRNQGFSEDLLQKIHCPIGLDIKADTPEEIALAIIAEVIAIKNKGNGGFLRR</sequence>
<feature type="domain" description="XdhC Rossmann" evidence="2">
    <location>
        <begin position="106"/>
        <end position="248"/>
    </location>
</feature>
<evidence type="ECO:0000313" key="4">
    <source>
        <dbReference type="Proteomes" id="UP000198636"/>
    </source>
</evidence>
<evidence type="ECO:0000259" key="1">
    <source>
        <dbReference type="Pfam" id="PF02625"/>
    </source>
</evidence>
<proteinExistence type="predicted"/>
<dbReference type="InterPro" id="IPR027051">
    <property type="entry name" value="XdhC_Rossmann_dom"/>
</dbReference>
<protein>
    <submittedName>
        <fullName evidence="3">Xanthine dehydrogenase accessory factor</fullName>
    </submittedName>
</protein>
<evidence type="ECO:0000313" key="3">
    <source>
        <dbReference type="EMBL" id="SCY99986.1"/>
    </source>
</evidence>
<gene>
    <name evidence="3" type="ORF">SAMN03080606_03496</name>
</gene>
<reference evidence="3 4" key="1">
    <citation type="submission" date="2016-10" db="EMBL/GenBank/DDBJ databases">
        <authorList>
            <person name="de Groot N.N."/>
        </authorList>
    </citation>
    <scope>NUCLEOTIDE SEQUENCE [LARGE SCALE GENOMIC DNA]</scope>
    <source>
        <strain evidence="3 4">DSM 18978</strain>
    </source>
</reference>
<accession>A0A1G5KHE5</accession>
<dbReference type="Pfam" id="PF13478">
    <property type="entry name" value="XdhC_C"/>
    <property type="match status" value="1"/>
</dbReference>
<name>A0A1G5KHE5_9FIRM</name>
<dbReference type="OrthoDB" id="9773039at2"/>
<dbReference type="Proteomes" id="UP000198636">
    <property type="component" value="Unassembled WGS sequence"/>
</dbReference>
<dbReference type="Gene3D" id="3.40.50.720">
    <property type="entry name" value="NAD(P)-binding Rossmann-like Domain"/>
    <property type="match status" value="1"/>
</dbReference>
<evidence type="ECO:0000259" key="2">
    <source>
        <dbReference type="Pfam" id="PF13478"/>
    </source>
</evidence>
<dbReference type="InterPro" id="IPR003777">
    <property type="entry name" value="XdhC_CoxI"/>
</dbReference>
<dbReference type="PANTHER" id="PTHR30388">
    <property type="entry name" value="ALDEHYDE OXIDOREDUCTASE MOLYBDENUM COFACTOR ASSEMBLY PROTEIN"/>
    <property type="match status" value="1"/>
</dbReference>
<dbReference type="EMBL" id="FMUS01000027">
    <property type="protein sequence ID" value="SCY99986.1"/>
    <property type="molecule type" value="Genomic_DNA"/>
</dbReference>
<dbReference type="InterPro" id="IPR052698">
    <property type="entry name" value="MoCofactor_Util/Proc"/>
</dbReference>
<dbReference type="AlphaFoldDB" id="A0A1G5KHE5"/>
<dbReference type="Pfam" id="PF02625">
    <property type="entry name" value="XdhC_CoxI"/>
    <property type="match status" value="1"/>
</dbReference>
<feature type="domain" description="XdhC- CoxI" evidence="1">
    <location>
        <begin position="13"/>
        <end position="76"/>
    </location>
</feature>
<organism evidence="3 4">
    <name type="scientific">Alkaliphilus peptidifermentans DSM 18978</name>
    <dbReference type="NCBI Taxonomy" id="1120976"/>
    <lineage>
        <taxon>Bacteria</taxon>
        <taxon>Bacillati</taxon>
        <taxon>Bacillota</taxon>
        <taxon>Clostridia</taxon>
        <taxon>Peptostreptococcales</taxon>
        <taxon>Natronincolaceae</taxon>
        <taxon>Alkaliphilus</taxon>
    </lineage>
</organism>
<keyword evidence="4" id="KW-1185">Reference proteome</keyword>